<organism evidence="2 3">
    <name type="scientific">Pseudomonas nitroreducens</name>
    <dbReference type="NCBI Taxonomy" id="46680"/>
    <lineage>
        <taxon>Bacteria</taxon>
        <taxon>Pseudomonadati</taxon>
        <taxon>Pseudomonadota</taxon>
        <taxon>Gammaproteobacteria</taxon>
        <taxon>Pseudomonadales</taxon>
        <taxon>Pseudomonadaceae</taxon>
        <taxon>Pseudomonas</taxon>
    </lineage>
</organism>
<dbReference type="GO" id="GO:0016020">
    <property type="term" value="C:membrane"/>
    <property type="evidence" value="ECO:0007669"/>
    <property type="project" value="InterPro"/>
</dbReference>
<dbReference type="InterPro" id="IPR036513">
    <property type="entry name" value="STAS_dom_sf"/>
</dbReference>
<feature type="non-terminal residue" evidence="2">
    <location>
        <position position="1"/>
    </location>
</feature>
<reference evidence="2 3" key="1">
    <citation type="submission" date="2017-06" db="EMBL/GenBank/DDBJ databases">
        <title>Draft genome of Pseudomonas nitroreducens DF05.</title>
        <authorList>
            <person name="Iyer R."/>
        </authorList>
    </citation>
    <scope>NUCLEOTIDE SEQUENCE [LARGE SCALE GENOMIC DNA]</scope>
    <source>
        <strain evidence="2 3">DF05</strain>
    </source>
</reference>
<accession>A0A246F5F4</accession>
<evidence type="ECO:0000256" key="1">
    <source>
        <dbReference type="SAM" id="Phobius"/>
    </source>
</evidence>
<protein>
    <recommendedName>
        <fullName evidence="4">Sodium-independent anion transporter</fullName>
    </recommendedName>
</protein>
<sequence>LIVVLTLLPYIEDLPEPVLGAIVVYALSHMVNPSIFSPYFTWHRDRLIALAAVAAVLWLGVLDGLLLAIAVSLFMTLRGLAQARVVELGRMDDTHDFIDRAIYPAARQEEGLVILRPEAPLFFGNVESLLGQVRHVLRHRPGWHTL</sequence>
<keyword evidence="1" id="KW-0472">Membrane</keyword>
<dbReference type="Gene3D" id="3.30.750.24">
    <property type="entry name" value="STAS domain"/>
    <property type="match status" value="1"/>
</dbReference>
<feature type="non-terminal residue" evidence="2">
    <location>
        <position position="146"/>
    </location>
</feature>
<feature type="transmembrane region" description="Helical" evidence="1">
    <location>
        <begin position="47"/>
        <end position="74"/>
    </location>
</feature>
<evidence type="ECO:0008006" key="4">
    <source>
        <dbReference type="Google" id="ProtNLM"/>
    </source>
</evidence>
<evidence type="ECO:0000313" key="3">
    <source>
        <dbReference type="Proteomes" id="UP000198145"/>
    </source>
</evidence>
<dbReference type="Proteomes" id="UP000198145">
    <property type="component" value="Unassembled WGS sequence"/>
</dbReference>
<keyword evidence="1" id="KW-0812">Transmembrane</keyword>
<keyword evidence="1" id="KW-1133">Transmembrane helix</keyword>
<dbReference type="GO" id="GO:0055085">
    <property type="term" value="P:transmembrane transport"/>
    <property type="evidence" value="ECO:0007669"/>
    <property type="project" value="InterPro"/>
</dbReference>
<comment type="caution">
    <text evidence="2">The sequence shown here is derived from an EMBL/GenBank/DDBJ whole genome shotgun (WGS) entry which is preliminary data.</text>
</comment>
<dbReference type="InterPro" id="IPR001902">
    <property type="entry name" value="SLC26A/SulP_fam"/>
</dbReference>
<proteinExistence type="predicted"/>
<name>A0A246F5F4_PSENT</name>
<dbReference type="PANTHER" id="PTHR11814">
    <property type="entry name" value="SULFATE TRANSPORTER"/>
    <property type="match status" value="1"/>
</dbReference>
<evidence type="ECO:0000313" key="2">
    <source>
        <dbReference type="EMBL" id="OWP46334.1"/>
    </source>
</evidence>
<gene>
    <name evidence="2" type="ORF">CEG18_29160</name>
</gene>
<dbReference type="AlphaFoldDB" id="A0A246F5F4"/>
<dbReference type="EMBL" id="NJBA01000061">
    <property type="protein sequence ID" value="OWP46334.1"/>
    <property type="molecule type" value="Genomic_DNA"/>
</dbReference>